<keyword evidence="4" id="KW-1185">Reference proteome</keyword>
<reference evidence="3 4" key="1">
    <citation type="submission" date="2024-04" db="EMBL/GenBank/DDBJ databases">
        <authorList>
            <consortium name="Genoscope - CEA"/>
            <person name="William W."/>
        </authorList>
    </citation>
    <scope>NUCLEOTIDE SEQUENCE [LARGE SCALE GENOMIC DNA]</scope>
</reference>
<feature type="compositionally biased region" description="Polar residues" evidence="1">
    <location>
        <begin position="216"/>
        <end position="226"/>
    </location>
</feature>
<evidence type="ECO:0000313" key="3">
    <source>
        <dbReference type="EMBL" id="CAL1530547.1"/>
    </source>
</evidence>
<evidence type="ECO:0000256" key="2">
    <source>
        <dbReference type="SAM" id="SignalP"/>
    </source>
</evidence>
<dbReference type="PANTHER" id="PTHR15154:SF2">
    <property type="entry name" value="HAMARTIN"/>
    <property type="match status" value="1"/>
</dbReference>
<feature type="non-terminal residue" evidence="3">
    <location>
        <position position="537"/>
    </location>
</feature>
<dbReference type="EMBL" id="CAXITT010000071">
    <property type="protein sequence ID" value="CAL1530547.1"/>
    <property type="molecule type" value="Genomic_DNA"/>
</dbReference>
<dbReference type="Proteomes" id="UP001497497">
    <property type="component" value="Unassembled WGS sequence"/>
</dbReference>
<feature type="compositionally biased region" description="Low complexity" evidence="1">
    <location>
        <begin position="429"/>
        <end position="440"/>
    </location>
</feature>
<name>A0AAV2HA38_LYMST</name>
<protein>
    <submittedName>
        <fullName evidence="3">Uncharacterized protein</fullName>
    </submittedName>
</protein>
<organism evidence="3 4">
    <name type="scientific">Lymnaea stagnalis</name>
    <name type="common">Great pond snail</name>
    <name type="synonym">Helix stagnalis</name>
    <dbReference type="NCBI Taxonomy" id="6523"/>
    <lineage>
        <taxon>Eukaryota</taxon>
        <taxon>Metazoa</taxon>
        <taxon>Spiralia</taxon>
        <taxon>Lophotrochozoa</taxon>
        <taxon>Mollusca</taxon>
        <taxon>Gastropoda</taxon>
        <taxon>Heterobranchia</taxon>
        <taxon>Euthyneura</taxon>
        <taxon>Panpulmonata</taxon>
        <taxon>Hygrophila</taxon>
        <taxon>Lymnaeoidea</taxon>
        <taxon>Lymnaeidae</taxon>
        <taxon>Lymnaea</taxon>
    </lineage>
</organism>
<dbReference type="GO" id="GO:0008285">
    <property type="term" value="P:negative regulation of cell population proliferation"/>
    <property type="evidence" value="ECO:0007669"/>
    <property type="project" value="TreeGrafter"/>
</dbReference>
<sequence length="537" mass="59188">MTSLMIVVILLPSVPVSMGPYLPTIFEIFGRLTLFCCKKPAIVSEAYILHIQVGLNSLFNRLYGMYPCTFVAFLNKFYCLREHSHAYEELVLPMLERVRLHPRLVMGQKETETSMSRWKNHETQDIVVYCSKLSLDLIEGSWEGSHMPVFQSMQSAHKLHLLNHQSCEPQGERQYTTPTLIKPIQDPQDSVNSLHVTSLDPSCFGESPSVLIGLSTPPSSQRTTPAASFLDPVTNTGGASDTPEMTPRLQTPSQCEDGEKTPQSCSGSKGAFQHVRSSSDSKKPAVVVPKVLSSVPHQTTPVTPGSYMINSPGTPNDSSSFSSRTSAFLPPPQSNSPAMRILHFNQTDDESDKNELKEERPNLPKTGDTTRSLSKIQQHKPKGEVVTLALPVEYLPQVINSLPTPDSDTLDLEVAEITEKDDRFDDKSSPSSSVSTLTSQTDVTAESVRQFMKKVNRIRFNSLTSNSSSDFDAPPPTLGVPHYRACRPRSCPPLKRQNLQPLLSAAEKHGVKGSKKQASAGVHCISKCLGRQISMIE</sequence>
<feature type="chain" id="PRO_5043774473" evidence="2">
    <location>
        <begin position="20"/>
        <end position="537"/>
    </location>
</feature>
<dbReference type="AlphaFoldDB" id="A0AAV2HA38"/>
<keyword evidence="2" id="KW-0732">Signal</keyword>
<feature type="signal peptide" evidence="2">
    <location>
        <begin position="1"/>
        <end position="19"/>
    </location>
</feature>
<gene>
    <name evidence="3" type="ORF">GSLYS_00004672001</name>
</gene>
<dbReference type="GO" id="GO:0033596">
    <property type="term" value="C:TSC1-TSC2 complex"/>
    <property type="evidence" value="ECO:0007669"/>
    <property type="project" value="TreeGrafter"/>
</dbReference>
<evidence type="ECO:0000313" key="4">
    <source>
        <dbReference type="Proteomes" id="UP001497497"/>
    </source>
</evidence>
<feature type="region of interest" description="Disordered" evidence="1">
    <location>
        <begin position="216"/>
        <end position="380"/>
    </location>
</feature>
<accession>A0AAV2HA38</accession>
<dbReference type="Pfam" id="PF04388">
    <property type="entry name" value="Hamartin"/>
    <property type="match status" value="1"/>
</dbReference>
<feature type="compositionally biased region" description="Basic and acidic residues" evidence="1">
    <location>
        <begin position="353"/>
        <end position="362"/>
    </location>
</feature>
<dbReference type="InterPro" id="IPR007483">
    <property type="entry name" value="Hamartin"/>
</dbReference>
<evidence type="ECO:0000256" key="1">
    <source>
        <dbReference type="SAM" id="MobiDB-lite"/>
    </source>
</evidence>
<feature type="region of interest" description="Disordered" evidence="1">
    <location>
        <begin position="421"/>
        <end position="440"/>
    </location>
</feature>
<feature type="compositionally biased region" description="Polar residues" evidence="1">
    <location>
        <begin position="367"/>
        <end position="376"/>
    </location>
</feature>
<feature type="compositionally biased region" description="Polar residues" evidence="1">
    <location>
        <begin position="295"/>
        <end position="317"/>
    </location>
</feature>
<dbReference type="GO" id="GO:0032007">
    <property type="term" value="P:negative regulation of TOR signaling"/>
    <property type="evidence" value="ECO:0007669"/>
    <property type="project" value="TreeGrafter"/>
</dbReference>
<proteinExistence type="predicted"/>
<dbReference type="GO" id="GO:0051726">
    <property type="term" value="P:regulation of cell cycle"/>
    <property type="evidence" value="ECO:0007669"/>
    <property type="project" value="TreeGrafter"/>
</dbReference>
<comment type="caution">
    <text evidence="3">The sequence shown here is derived from an EMBL/GenBank/DDBJ whole genome shotgun (WGS) entry which is preliminary data.</text>
</comment>
<dbReference type="PANTHER" id="PTHR15154">
    <property type="entry name" value="HAMARTIN"/>
    <property type="match status" value="1"/>
</dbReference>